<dbReference type="GO" id="GO:0005615">
    <property type="term" value="C:extracellular space"/>
    <property type="evidence" value="ECO:0007669"/>
    <property type="project" value="TreeGrafter"/>
</dbReference>
<dbReference type="InterPro" id="IPR050753">
    <property type="entry name" value="Peptidase_M14_domain"/>
</dbReference>
<dbReference type="Gene3D" id="2.60.40.1120">
    <property type="entry name" value="Carboxypeptidase-like, regulatory domain"/>
    <property type="match status" value="1"/>
</dbReference>
<keyword evidence="8" id="KW-0325">Glycoprotein</keyword>
<dbReference type="Gene3D" id="3.40.630.10">
    <property type="entry name" value="Zn peptidases"/>
    <property type="match status" value="1"/>
</dbReference>
<keyword evidence="3" id="KW-0121">Carboxypeptidase</keyword>
<dbReference type="CDD" id="cd11308">
    <property type="entry name" value="Peptidase_M14NE-CP-C_like"/>
    <property type="match status" value="1"/>
</dbReference>
<evidence type="ECO:0000256" key="7">
    <source>
        <dbReference type="ARBA" id="ARBA00022833"/>
    </source>
</evidence>
<evidence type="ECO:0000256" key="9">
    <source>
        <dbReference type="PROSITE-ProRule" id="PRU01379"/>
    </source>
</evidence>
<sequence length="410" mass="47448">LKSLHSQYPDITYLYSIGKSVQRRDLLVLAISTDPSQHTPGKPEFKFIGNIHGNEVTGRELLLNLAESLLMNYGRNIYLTKIVNMTRIHILPSMNPDGHKRAIEGDYNGVKGRFNTNGVDLNRNFPHGRSHGNHLGRRIQPETFAVIQWSIPFVLSASLHDGSLLVNFPYDDYINERRFTSHTGDHELFIRLAYSYARAHEFMWKKGPRCLYDFYDDPQLGITNGAEWYPVAGGMQDWNYLNTNCFEVTIEMNCQKYTFENRLQKLWNEHKFAMIGFISQVHNTIHGFITDSVTGEGIGNVEIRITNEAKVIKSSKYGDYWRLINPGLYQMTFQRPFYKTERKIIEIKNEQSSLFLNISLQRLNRRFQNADQNALNLRSAVPKSTISIIVPFSIVLSYHSIFRILNLLME</sequence>
<dbReference type="SMART" id="SM00631">
    <property type="entry name" value="Zn_pept"/>
    <property type="match status" value="1"/>
</dbReference>
<dbReference type="Pfam" id="PF00246">
    <property type="entry name" value="Peptidase_M14"/>
    <property type="match status" value="1"/>
</dbReference>
<evidence type="ECO:0000256" key="4">
    <source>
        <dbReference type="ARBA" id="ARBA00022670"/>
    </source>
</evidence>
<dbReference type="InterPro" id="IPR000834">
    <property type="entry name" value="Peptidase_M14"/>
</dbReference>
<keyword evidence="6" id="KW-0378">Hydrolase</keyword>
<dbReference type="Proteomes" id="UP000038040">
    <property type="component" value="Unplaced"/>
</dbReference>
<name>A0A0N4UBY1_DRAME</name>
<dbReference type="InterPro" id="IPR008969">
    <property type="entry name" value="CarboxyPept-like_regulatory"/>
</dbReference>
<dbReference type="GO" id="GO:0006518">
    <property type="term" value="P:peptide metabolic process"/>
    <property type="evidence" value="ECO:0007669"/>
    <property type="project" value="TreeGrafter"/>
</dbReference>
<organism evidence="11 12">
    <name type="scientific">Dracunculus medinensis</name>
    <name type="common">Guinea worm</name>
    <dbReference type="NCBI Taxonomy" id="318479"/>
    <lineage>
        <taxon>Eukaryota</taxon>
        <taxon>Metazoa</taxon>
        <taxon>Ecdysozoa</taxon>
        <taxon>Nematoda</taxon>
        <taxon>Chromadorea</taxon>
        <taxon>Rhabditida</taxon>
        <taxon>Spirurina</taxon>
        <taxon>Dracunculoidea</taxon>
        <taxon>Dracunculidae</taxon>
        <taxon>Dracunculus</taxon>
    </lineage>
</organism>
<comment type="similarity">
    <text evidence="2 9">Belongs to the peptidase M14 family.</text>
</comment>
<dbReference type="GO" id="GO:0016485">
    <property type="term" value="P:protein processing"/>
    <property type="evidence" value="ECO:0007669"/>
    <property type="project" value="TreeGrafter"/>
</dbReference>
<dbReference type="PANTHER" id="PTHR11532:SF73">
    <property type="entry name" value="CARBOXYPEPTIDASE D"/>
    <property type="match status" value="1"/>
</dbReference>
<dbReference type="GO" id="GO:0008270">
    <property type="term" value="F:zinc ion binding"/>
    <property type="evidence" value="ECO:0007669"/>
    <property type="project" value="InterPro"/>
</dbReference>
<dbReference type="FunFam" id="3.40.630.10:FF:000020">
    <property type="entry name" value="Carboxypeptidase D"/>
    <property type="match status" value="1"/>
</dbReference>
<reference evidence="12" key="1">
    <citation type="submission" date="2016-04" db="UniProtKB">
        <authorList>
            <consortium name="WormBaseParasite"/>
        </authorList>
    </citation>
    <scope>IDENTIFICATION</scope>
</reference>
<dbReference type="Pfam" id="PF13620">
    <property type="entry name" value="CarboxypepD_reg"/>
    <property type="match status" value="1"/>
</dbReference>
<dbReference type="PRINTS" id="PR00765">
    <property type="entry name" value="CRBOXYPTASEA"/>
</dbReference>
<evidence type="ECO:0000313" key="11">
    <source>
        <dbReference type="Proteomes" id="UP000038040"/>
    </source>
</evidence>
<dbReference type="PROSITE" id="PS52035">
    <property type="entry name" value="PEPTIDASE_M14"/>
    <property type="match status" value="1"/>
</dbReference>
<evidence type="ECO:0000313" key="12">
    <source>
        <dbReference type="WBParaSite" id="DME_0000474001-mRNA-1"/>
    </source>
</evidence>
<protein>
    <submittedName>
        <fullName evidence="12">Peptidase_M14 domain-containing protein</fullName>
    </submittedName>
</protein>
<evidence type="ECO:0000256" key="6">
    <source>
        <dbReference type="ARBA" id="ARBA00022801"/>
    </source>
</evidence>
<comment type="cofactor">
    <cofactor evidence="1">
        <name>Zn(2+)</name>
        <dbReference type="ChEBI" id="CHEBI:29105"/>
    </cofactor>
</comment>
<dbReference type="SUPFAM" id="SSF49464">
    <property type="entry name" value="Carboxypeptidase regulatory domain-like"/>
    <property type="match status" value="1"/>
</dbReference>
<accession>A0A0N4UBY1</accession>
<evidence type="ECO:0000259" key="10">
    <source>
        <dbReference type="PROSITE" id="PS52035"/>
    </source>
</evidence>
<evidence type="ECO:0000256" key="5">
    <source>
        <dbReference type="ARBA" id="ARBA00022723"/>
    </source>
</evidence>
<evidence type="ECO:0000256" key="2">
    <source>
        <dbReference type="ARBA" id="ARBA00005988"/>
    </source>
</evidence>
<dbReference type="SUPFAM" id="SSF53187">
    <property type="entry name" value="Zn-dependent exopeptidases"/>
    <property type="match status" value="1"/>
</dbReference>
<evidence type="ECO:0000256" key="8">
    <source>
        <dbReference type="ARBA" id="ARBA00023180"/>
    </source>
</evidence>
<feature type="domain" description="Peptidase M14" evidence="10">
    <location>
        <begin position="1"/>
        <end position="281"/>
    </location>
</feature>
<dbReference type="AlphaFoldDB" id="A0A0N4UBY1"/>
<keyword evidence="5" id="KW-0479">Metal-binding</keyword>
<proteinExistence type="inferred from homology"/>
<dbReference type="WBParaSite" id="DME_0000474001-mRNA-1">
    <property type="protein sequence ID" value="DME_0000474001-mRNA-1"/>
    <property type="gene ID" value="DME_0000474001"/>
</dbReference>
<keyword evidence="7" id="KW-0862">Zinc</keyword>
<dbReference type="PANTHER" id="PTHR11532">
    <property type="entry name" value="PROTEASE M14 CARBOXYPEPTIDASE"/>
    <property type="match status" value="1"/>
</dbReference>
<keyword evidence="4" id="KW-0645">Protease</keyword>
<dbReference type="GO" id="GO:0004181">
    <property type="term" value="F:metallocarboxypeptidase activity"/>
    <property type="evidence" value="ECO:0007669"/>
    <property type="project" value="InterPro"/>
</dbReference>
<evidence type="ECO:0000256" key="1">
    <source>
        <dbReference type="ARBA" id="ARBA00001947"/>
    </source>
</evidence>
<feature type="active site" description="Proton donor/acceptor" evidence="9">
    <location>
        <position position="251"/>
    </location>
</feature>
<evidence type="ECO:0000256" key="3">
    <source>
        <dbReference type="ARBA" id="ARBA00022645"/>
    </source>
</evidence>